<dbReference type="GeneID" id="11521159"/>
<dbReference type="HOGENOM" id="CLU_3052045_0_0_1"/>
<sequence>MAWGLVFAAASGALSSLCISIIIYTEGSIAFAEARRWRQLTPVLVLSSRTHHPA</sequence>
<dbReference type="Proteomes" id="UP000008181">
    <property type="component" value="Chromosome 1"/>
</dbReference>
<keyword evidence="2" id="KW-1185">Reference proteome</keyword>
<gene>
    <name evidence="1" type="ORF">THITE_2108799</name>
</gene>
<proteinExistence type="predicted"/>
<dbReference type="KEGG" id="ttt:THITE_2108799"/>
<dbReference type="RefSeq" id="XP_003649811.1">
    <property type="nucleotide sequence ID" value="XM_003649763.1"/>
</dbReference>
<evidence type="ECO:0000313" key="1">
    <source>
        <dbReference type="EMBL" id="AEO63475.1"/>
    </source>
</evidence>
<organism evidence="1 2">
    <name type="scientific">Thermothielavioides terrestris (strain ATCC 38088 / NRRL 8126)</name>
    <name type="common">Thielavia terrestris</name>
    <dbReference type="NCBI Taxonomy" id="578455"/>
    <lineage>
        <taxon>Eukaryota</taxon>
        <taxon>Fungi</taxon>
        <taxon>Dikarya</taxon>
        <taxon>Ascomycota</taxon>
        <taxon>Pezizomycotina</taxon>
        <taxon>Sordariomycetes</taxon>
        <taxon>Sordariomycetidae</taxon>
        <taxon>Sordariales</taxon>
        <taxon>Chaetomiaceae</taxon>
        <taxon>Thermothielavioides</taxon>
        <taxon>Thermothielavioides terrestris</taxon>
    </lineage>
</organism>
<reference evidence="1 2" key="1">
    <citation type="journal article" date="2011" name="Nat. Biotechnol.">
        <title>Comparative genomic analysis of the thermophilic biomass-degrading fungi Myceliophthora thermophila and Thielavia terrestris.</title>
        <authorList>
            <person name="Berka R.M."/>
            <person name="Grigoriev I.V."/>
            <person name="Otillar R."/>
            <person name="Salamov A."/>
            <person name="Grimwood J."/>
            <person name="Reid I."/>
            <person name="Ishmael N."/>
            <person name="John T."/>
            <person name="Darmond C."/>
            <person name="Moisan M.-C."/>
            <person name="Henrissat B."/>
            <person name="Coutinho P.M."/>
            <person name="Lombard V."/>
            <person name="Natvig D.O."/>
            <person name="Lindquist E."/>
            <person name="Schmutz J."/>
            <person name="Lucas S."/>
            <person name="Harris P."/>
            <person name="Powlowski J."/>
            <person name="Bellemare A."/>
            <person name="Taylor D."/>
            <person name="Butler G."/>
            <person name="de Vries R.P."/>
            <person name="Allijn I.E."/>
            <person name="van den Brink J."/>
            <person name="Ushinsky S."/>
            <person name="Storms R."/>
            <person name="Powell A.J."/>
            <person name="Paulsen I.T."/>
            <person name="Elbourne L.D.H."/>
            <person name="Baker S.E."/>
            <person name="Magnuson J."/>
            <person name="LaBoissiere S."/>
            <person name="Clutterbuck A.J."/>
            <person name="Martinez D."/>
            <person name="Wogulis M."/>
            <person name="de Leon A.L."/>
            <person name="Rey M.W."/>
            <person name="Tsang A."/>
        </authorList>
    </citation>
    <scope>NUCLEOTIDE SEQUENCE [LARGE SCALE GENOMIC DNA]</scope>
    <source>
        <strain evidence="2">ATCC 38088 / NRRL 8126</strain>
    </source>
</reference>
<accession>G2QSJ3</accession>
<evidence type="ECO:0000313" key="2">
    <source>
        <dbReference type="Proteomes" id="UP000008181"/>
    </source>
</evidence>
<dbReference type="AlphaFoldDB" id="G2QSJ3"/>
<name>G2QSJ3_THETT</name>
<protein>
    <submittedName>
        <fullName evidence="1">Uncharacterized protein</fullName>
    </submittedName>
</protein>
<dbReference type="EMBL" id="CP003009">
    <property type="protein sequence ID" value="AEO63475.1"/>
    <property type="molecule type" value="Genomic_DNA"/>
</dbReference>